<dbReference type="GO" id="GO:0008270">
    <property type="term" value="F:zinc ion binding"/>
    <property type="evidence" value="ECO:0007669"/>
    <property type="project" value="UniProtKB-KW"/>
</dbReference>
<dbReference type="GO" id="GO:0005634">
    <property type="term" value="C:nucleus"/>
    <property type="evidence" value="ECO:0007669"/>
    <property type="project" value="TreeGrafter"/>
</dbReference>
<feature type="active site" evidence="10">
    <location>
        <position position="181"/>
    </location>
</feature>
<dbReference type="GO" id="GO:0003677">
    <property type="term" value="F:DNA binding"/>
    <property type="evidence" value="ECO:0007669"/>
    <property type="project" value="InterPro"/>
</dbReference>
<gene>
    <name evidence="15" type="primary">SMKI02G0940</name>
    <name evidence="15" type="ORF">SMKI_02G0940</name>
</gene>
<sequence>MLPIENLSQNGKDENTIRFLTFNVNGIRTFFHYQPFSQMNQSLKSVFDFFEADIVTFQELKTEKLSISKWGKVDGFYSFISIPKTRKGYSGVGCWLRIPDRKHPLYHALQVVKAEEGITGYLTVKNGKQSEISYRNDANQGIGGYDSLDSDLDEKCALELDSEGRCVMVELACGIVIISVYCPANSNTSEEGELFRIRFLKVLLRRVRNLNKIGKKVVLMGDINVCRDLIDSAEALETFSIPITDPMGGTKIESQCRDKAIQFIINPETPHRRIFNQILADSLLPDADKRGLLIDTTRLIQTRNRLRMYTVWNVLKNLRPSNYGSRIDFILVSSKLEGCVKTGDILPEVSGSDHCPVYSDLDLRDQGTESSTTQVTIPKFEARYKYNLRNHDVLEMFAKRKPNKESNKDGYRIAKDVDTKRSGTKNKSLDSFFQKKDRIQIATAKKLLGIPKQAQEKSSRPKLTFKDVFGKPPLCKHGEESMLKTSKTSVNPGKKFWICKRSRGDSNNTESSCGFFQWA</sequence>
<evidence type="ECO:0000256" key="4">
    <source>
        <dbReference type="ARBA" id="ARBA00022723"/>
    </source>
</evidence>
<feature type="site" description="Interaction with DNA substrate" evidence="12">
    <location>
        <position position="354"/>
    </location>
</feature>
<keyword evidence="5 13" id="KW-0863">Zinc-finger</keyword>
<feature type="binding site" evidence="11">
    <location>
        <position position="353"/>
    </location>
    <ligand>
        <name>Mg(2+)</name>
        <dbReference type="ChEBI" id="CHEBI:18420"/>
        <label>1</label>
    </ligand>
</feature>
<dbReference type="PANTHER" id="PTHR22748:SF4">
    <property type="entry name" value="DNA-(APURINIC OR APYRIMIDINIC SITE) ENDONUCLEASE 2"/>
    <property type="match status" value="1"/>
</dbReference>
<dbReference type="Proteomes" id="UP001161438">
    <property type="component" value="Chromosome 2"/>
</dbReference>
<evidence type="ECO:0000256" key="11">
    <source>
        <dbReference type="PIRSR" id="PIRSR604808-2"/>
    </source>
</evidence>
<feature type="binding site" evidence="11">
    <location>
        <position position="224"/>
    </location>
    <ligand>
        <name>Mg(2+)</name>
        <dbReference type="ChEBI" id="CHEBI:18420"/>
        <label>1</label>
    </ligand>
</feature>
<feature type="binding site" evidence="11">
    <location>
        <position position="59"/>
    </location>
    <ligand>
        <name>Mg(2+)</name>
        <dbReference type="ChEBI" id="CHEBI:18420"/>
        <label>1</label>
    </ligand>
</feature>
<dbReference type="InterPro" id="IPR010666">
    <property type="entry name" value="Znf_GRF"/>
</dbReference>
<evidence type="ECO:0000313" key="16">
    <source>
        <dbReference type="Proteomes" id="UP001161438"/>
    </source>
</evidence>
<dbReference type="SUPFAM" id="SSF56219">
    <property type="entry name" value="DNase I-like"/>
    <property type="match status" value="1"/>
</dbReference>
<keyword evidence="8 11" id="KW-0460">Magnesium</keyword>
<dbReference type="RefSeq" id="XP_056080343.1">
    <property type="nucleotide sequence ID" value="XM_056222253.1"/>
</dbReference>
<evidence type="ECO:0000256" key="1">
    <source>
        <dbReference type="ARBA" id="ARBA00001936"/>
    </source>
</evidence>
<evidence type="ECO:0000256" key="10">
    <source>
        <dbReference type="PIRSR" id="PIRSR604808-1"/>
    </source>
</evidence>
<dbReference type="PROSITE" id="PS00728">
    <property type="entry name" value="AP_NUCLEASE_F1_3"/>
    <property type="match status" value="1"/>
</dbReference>
<dbReference type="PANTHER" id="PTHR22748">
    <property type="entry name" value="AP ENDONUCLEASE"/>
    <property type="match status" value="1"/>
</dbReference>
<dbReference type="GO" id="GO:0008311">
    <property type="term" value="F:double-stranded DNA 3'-5' DNA exonuclease activity"/>
    <property type="evidence" value="ECO:0007669"/>
    <property type="project" value="TreeGrafter"/>
</dbReference>
<dbReference type="PROSITE" id="PS51999">
    <property type="entry name" value="ZF_GRF"/>
    <property type="match status" value="1"/>
</dbReference>
<dbReference type="GO" id="GO:0006284">
    <property type="term" value="P:base-excision repair"/>
    <property type="evidence" value="ECO:0007669"/>
    <property type="project" value="TreeGrafter"/>
</dbReference>
<feature type="binding site" evidence="11">
    <location>
        <position position="354"/>
    </location>
    <ligand>
        <name>Mg(2+)</name>
        <dbReference type="ChEBI" id="CHEBI:18420"/>
        <label>1</label>
    </ligand>
</feature>
<evidence type="ECO:0000256" key="8">
    <source>
        <dbReference type="ARBA" id="ARBA00022842"/>
    </source>
</evidence>
<name>A0AA35IWV3_SACMI</name>
<dbReference type="GO" id="GO:0008081">
    <property type="term" value="F:phosphoric diester hydrolase activity"/>
    <property type="evidence" value="ECO:0007669"/>
    <property type="project" value="TreeGrafter"/>
</dbReference>
<keyword evidence="16" id="KW-1185">Reference proteome</keyword>
<feature type="active site" description="Proton acceptor" evidence="10">
    <location>
        <position position="354"/>
    </location>
</feature>
<dbReference type="InterPro" id="IPR036691">
    <property type="entry name" value="Endo/exonu/phosph_ase_sf"/>
</dbReference>
<keyword evidence="4 11" id="KW-0479">Metal-binding</keyword>
<feature type="binding site" evidence="11">
    <location>
        <position position="222"/>
    </location>
    <ligand>
        <name>Mg(2+)</name>
        <dbReference type="ChEBI" id="CHEBI:18420"/>
        <label>1</label>
    </ligand>
</feature>
<evidence type="ECO:0000256" key="7">
    <source>
        <dbReference type="ARBA" id="ARBA00022833"/>
    </source>
</evidence>
<keyword evidence="7" id="KW-0862">Zinc</keyword>
<keyword evidence="11" id="KW-0464">Manganese</keyword>
<comment type="similarity">
    <text evidence="2">Belongs to the DNA repair enzymes AP/ExoA family.</text>
</comment>
<evidence type="ECO:0000256" key="6">
    <source>
        <dbReference type="ARBA" id="ARBA00022801"/>
    </source>
</evidence>
<dbReference type="InterPro" id="IPR004808">
    <property type="entry name" value="AP_endonuc_1"/>
</dbReference>
<dbReference type="GO" id="GO:0003906">
    <property type="term" value="F:DNA-(apurinic or apyrimidinic site) endonuclease activity"/>
    <property type="evidence" value="ECO:0007669"/>
    <property type="project" value="TreeGrafter"/>
</dbReference>
<dbReference type="PROSITE" id="PS51435">
    <property type="entry name" value="AP_NUCLEASE_F1_4"/>
    <property type="match status" value="1"/>
</dbReference>
<evidence type="ECO:0000256" key="5">
    <source>
        <dbReference type="ARBA" id="ARBA00022771"/>
    </source>
</evidence>
<comment type="cofactor">
    <cofactor evidence="11">
        <name>Mg(2+)</name>
        <dbReference type="ChEBI" id="CHEBI:18420"/>
    </cofactor>
    <cofactor evidence="11">
        <name>Mn(2+)</name>
        <dbReference type="ChEBI" id="CHEBI:29035"/>
    </cofactor>
    <text evidence="11">Probably binds two magnesium or manganese ions per subunit.</text>
</comment>
<evidence type="ECO:0000256" key="3">
    <source>
        <dbReference type="ARBA" id="ARBA00013541"/>
    </source>
</evidence>
<dbReference type="AlphaFoldDB" id="A0AA35IWV3"/>
<protein>
    <recommendedName>
        <fullName evidence="3">DNA-(apurinic or apyrimidinic site) endonuclease 2</fullName>
    </recommendedName>
</protein>
<dbReference type="Pfam" id="PF03372">
    <property type="entry name" value="Exo_endo_phos"/>
    <property type="match status" value="1"/>
</dbReference>
<feature type="site" description="Transition state stabilizer" evidence="12">
    <location>
        <position position="224"/>
    </location>
</feature>
<keyword evidence="6" id="KW-0378">Hydrolase</keyword>
<feature type="active site" description="Proton donor/acceptor" evidence="10">
    <location>
        <position position="222"/>
    </location>
</feature>
<keyword evidence="9" id="KW-0539">Nucleus</keyword>
<dbReference type="FunFam" id="3.60.10.10:FF:000108">
    <property type="entry name" value="AP endonuclease"/>
    <property type="match status" value="1"/>
</dbReference>
<accession>A0AA35IWV3</accession>
<evidence type="ECO:0000256" key="9">
    <source>
        <dbReference type="ARBA" id="ARBA00023242"/>
    </source>
</evidence>
<proteinExistence type="inferred from homology"/>
<dbReference type="EMBL" id="OX365758">
    <property type="protein sequence ID" value="CAI4037226.1"/>
    <property type="molecule type" value="Genomic_DNA"/>
</dbReference>
<dbReference type="Pfam" id="PF06839">
    <property type="entry name" value="Zn_ribbon_GRF"/>
    <property type="match status" value="1"/>
</dbReference>
<dbReference type="CDD" id="cd09088">
    <property type="entry name" value="Ape2-like_AP-endo"/>
    <property type="match status" value="1"/>
</dbReference>
<evidence type="ECO:0000256" key="13">
    <source>
        <dbReference type="PROSITE-ProRule" id="PRU01343"/>
    </source>
</evidence>
<dbReference type="InterPro" id="IPR020848">
    <property type="entry name" value="AP_endonuclease_F1_CS"/>
</dbReference>
<evidence type="ECO:0000256" key="12">
    <source>
        <dbReference type="PIRSR" id="PIRSR604808-3"/>
    </source>
</evidence>
<dbReference type="GeneID" id="80916439"/>
<dbReference type="InterPro" id="IPR005135">
    <property type="entry name" value="Endo/exonuclease/phosphatase"/>
</dbReference>
<evidence type="ECO:0000259" key="14">
    <source>
        <dbReference type="PROSITE" id="PS51999"/>
    </source>
</evidence>
<feature type="domain" description="GRF-type" evidence="14">
    <location>
        <begin position="475"/>
        <end position="519"/>
    </location>
</feature>
<comment type="cofactor">
    <cofactor evidence="1">
        <name>Mn(2+)</name>
        <dbReference type="ChEBI" id="CHEBI:29035"/>
    </cofactor>
</comment>
<organism evidence="15 16">
    <name type="scientific">Saccharomyces mikatae IFO 1815</name>
    <dbReference type="NCBI Taxonomy" id="226126"/>
    <lineage>
        <taxon>Eukaryota</taxon>
        <taxon>Fungi</taxon>
        <taxon>Dikarya</taxon>
        <taxon>Ascomycota</taxon>
        <taxon>Saccharomycotina</taxon>
        <taxon>Saccharomycetes</taxon>
        <taxon>Saccharomycetales</taxon>
        <taxon>Saccharomycetaceae</taxon>
        <taxon>Saccharomyces</taxon>
    </lineage>
</organism>
<reference evidence="15" key="1">
    <citation type="submission" date="2022-10" db="EMBL/GenBank/DDBJ databases">
        <authorList>
            <person name="Byrne P K."/>
        </authorList>
    </citation>
    <scope>NUCLEOTIDE SEQUENCE</scope>
    <source>
        <strain evidence="15">IFO1815</strain>
    </source>
</reference>
<dbReference type="Gene3D" id="3.60.10.10">
    <property type="entry name" value="Endonuclease/exonuclease/phosphatase"/>
    <property type="match status" value="1"/>
</dbReference>
<evidence type="ECO:0000313" key="15">
    <source>
        <dbReference type="EMBL" id="CAI4037226.1"/>
    </source>
</evidence>
<feature type="binding site" evidence="11">
    <location>
        <position position="23"/>
    </location>
    <ligand>
        <name>Mg(2+)</name>
        <dbReference type="ChEBI" id="CHEBI:18420"/>
        <label>1</label>
    </ligand>
</feature>
<feature type="site" description="Important for catalytic activity" evidence="12">
    <location>
        <position position="328"/>
    </location>
</feature>
<evidence type="ECO:0000256" key="2">
    <source>
        <dbReference type="ARBA" id="ARBA00007092"/>
    </source>
</evidence>